<evidence type="ECO:0000313" key="2">
    <source>
        <dbReference type="Proteomes" id="UP000016932"/>
    </source>
</evidence>
<dbReference type="RefSeq" id="XP_007932538.1">
    <property type="nucleotide sequence ID" value="XM_007934347.1"/>
</dbReference>
<evidence type="ECO:0000313" key="1">
    <source>
        <dbReference type="EMBL" id="EME76897.1"/>
    </source>
</evidence>
<protein>
    <submittedName>
        <fullName evidence="1">Uncharacterized protein</fullName>
    </submittedName>
</protein>
<dbReference type="HOGENOM" id="CLU_2886807_0_0_1"/>
<sequence>MPTQASLGRFHVECRANFGSLAGARKSRTKLLKHTFDRWKVEGPGTVSQQPLYQISGDAQTAC</sequence>
<gene>
    <name evidence="1" type="ORF">MYCFIDRAFT_180556</name>
</gene>
<dbReference type="VEuPathDB" id="FungiDB:MYCFIDRAFT_180556"/>
<reference evidence="1 2" key="1">
    <citation type="journal article" date="2012" name="PLoS Pathog.">
        <title>Diverse lifestyles and strategies of plant pathogenesis encoded in the genomes of eighteen Dothideomycetes fungi.</title>
        <authorList>
            <person name="Ohm R.A."/>
            <person name="Feau N."/>
            <person name="Henrissat B."/>
            <person name="Schoch C.L."/>
            <person name="Horwitz B.A."/>
            <person name="Barry K.W."/>
            <person name="Condon B.J."/>
            <person name="Copeland A.C."/>
            <person name="Dhillon B."/>
            <person name="Glaser F."/>
            <person name="Hesse C.N."/>
            <person name="Kosti I."/>
            <person name="LaButti K."/>
            <person name="Lindquist E.A."/>
            <person name="Lucas S."/>
            <person name="Salamov A.A."/>
            <person name="Bradshaw R.E."/>
            <person name="Ciuffetti L."/>
            <person name="Hamelin R.C."/>
            <person name="Kema G.H.J."/>
            <person name="Lawrence C."/>
            <person name="Scott J.A."/>
            <person name="Spatafora J.W."/>
            <person name="Turgeon B.G."/>
            <person name="de Wit P.J.G.M."/>
            <person name="Zhong S."/>
            <person name="Goodwin S.B."/>
            <person name="Grigoriev I.V."/>
        </authorList>
    </citation>
    <scope>NUCLEOTIDE SEQUENCE [LARGE SCALE GENOMIC DNA]</scope>
    <source>
        <strain evidence="1 2">CIRAD86</strain>
    </source>
</reference>
<dbReference type="KEGG" id="pfj:MYCFIDRAFT_180556"/>
<proteinExistence type="predicted"/>
<keyword evidence="2" id="KW-1185">Reference proteome</keyword>
<dbReference type="EMBL" id="KB446573">
    <property type="protein sequence ID" value="EME76897.1"/>
    <property type="molecule type" value="Genomic_DNA"/>
</dbReference>
<dbReference type="GeneID" id="19334446"/>
<accession>M3AHB7</accession>
<dbReference type="AlphaFoldDB" id="M3AHB7"/>
<dbReference type="Proteomes" id="UP000016932">
    <property type="component" value="Unassembled WGS sequence"/>
</dbReference>
<organism evidence="1 2">
    <name type="scientific">Pseudocercospora fijiensis (strain CIRAD86)</name>
    <name type="common">Black leaf streak disease fungus</name>
    <name type="synonym">Mycosphaerella fijiensis</name>
    <dbReference type="NCBI Taxonomy" id="383855"/>
    <lineage>
        <taxon>Eukaryota</taxon>
        <taxon>Fungi</taxon>
        <taxon>Dikarya</taxon>
        <taxon>Ascomycota</taxon>
        <taxon>Pezizomycotina</taxon>
        <taxon>Dothideomycetes</taxon>
        <taxon>Dothideomycetidae</taxon>
        <taxon>Mycosphaerellales</taxon>
        <taxon>Mycosphaerellaceae</taxon>
        <taxon>Pseudocercospora</taxon>
    </lineage>
</organism>
<name>M3AHB7_PSEFD</name>